<comment type="caution">
    <text evidence="3">The sequence shown here is derived from an EMBL/GenBank/DDBJ whole genome shotgun (WGS) entry which is preliminary data.</text>
</comment>
<organism evidence="3 4">
    <name type="scientific">Methanoculleus nereidis</name>
    <dbReference type="NCBI Taxonomy" id="2735141"/>
    <lineage>
        <taxon>Archaea</taxon>
        <taxon>Methanobacteriati</taxon>
        <taxon>Methanobacteriota</taxon>
        <taxon>Stenosarchaea group</taxon>
        <taxon>Methanomicrobia</taxon>
        <taxon>Methanomicrobiales</taxon>
        <taxon>Methanomicrobiaceae</taxon>
        <taxon>Methanoculleus</taxon>
    </lineage>
</organism>
<dbReference type="InterPro" id="IPR008963">
    <property type="entry name" value="Purple_acid_Pase-like_N"/>
</dbReference>
<dbReference type="RefSeq" id="WP_317296570.1">
    <property type="nucleotide sequence ID" value="NZ_JABFFQ010000007.1"/>
</dbReference>
<dbReference type="InterPro" id="IPR003961">
    <property type="entry name" value="FN3_dom"/>
</dbReference>
<evidence type="ECO:0000256" key="1">
    <source>
        <dbReference type="ARBA" id="ARBA00022729"/>
    </source>
</evidence>
<dbReference type="EMBL" id="JABFFQ010000007">
    <property type="protein sequence ID" value="MDV4343386.1"/>
    <property type="molecule type" value="Genomic_DNA"/>
</dbReference>
<evidence type="ECO:0000259" key="2">
    <source>
        <dbReference type="PROSITE" id="PS50853"/>
    </source>
</evidence>
<dbReference type="Pfam" id="PF16656">
    <property type="entry name" value="Pur_ac_phosph_N"/>
    <property type="match status" value="1"/>
</dbReference>
<dbReference type="Gene3D" id="2.60.40.380">
    <property type="entry name" value="Purple acid phosphatase-like, N-terminal"/>
    <property type="match status" value="1"/>
</dbReference>
<evidence type="ECO:0000313" key="4">
    <source>
        <dbReference type="Proteomes" id="UP001273768"/>
    </source>
</evidence>
<feature type="domain" description="Fibronectin type-III" evidence="2">
    <location>
        <begin position="28"/>
        <end position="127"/>
    </location>
</feature>
<proteinExistence type="predicted"/>
<dbReference type="PANTHER" id="PTHR22953:SF153">
    <property type="entry name" value="PURPLE ACID PHOSPHATASE"/>
    <property type="match status" value="1"/>
</dbReference>
<dbReference type="Proteomes" id="UP001273768">
    <property type="component" value="Unassembled WGS sequence"/>
</dbReference>
<dbReference type="InterPro" id="IPR004843">
    <property type="entry name" value="Calcineurin-like_PHP"/>
</dbReference>
<dbReference type="Pfam" id="PF00149">
    <property type="entry name" value="Metallophos"/>
    <property type="match status" value="1"/>
</dbReference>
<dbReference type="PROSITE" id="PS50853">
    <property type="entry name" value="FN3"/>
    <property type="match status" value="1"/>
</dbReference>
<evidence type="ECO:0000313" key="3">
    <source>
        <dbReference type="EMBL" id="MDV4343386.1"/>
    </source>
</evidence>
<dbReference type="PANTHER" id="PTHR22953">
    <property type="entry name" value="ACID PHOSPHATASE RELATED"/>
    <property type="match status" value="1"/>
</dbReference>
<dbReference type="InterPro" id="IPR029052">
    <property type="entry name" value="Metallo-depent_PP-like"/>
</dbReference>
<accession>A0ABU3Z3J3</accession>
<name>A0ABU3Z3J3_9EURY</name>
<keyword evidence="4" id="KW-1185">Reference proteome</keyword>
<dbReference type="InterPro" id="IPR015914">
    <property type="entry name" value="PAPs_N"/>
</dbReference>
<dbReference type="Gene3D" id="3.60.21.10">
    <property type="match status" value="1"/>
</dbReference>
<gene>
    <name evidence="3" type="ORF">HL657_09465</name>
</gene>
<dbReference type="SUPFAM" id="SSF56300">
    <property type="entry name" value="Metallo-dependent phosphatases"/>
    <property type="match status" value="1"/>
</dbReference>
<reference evidence="3 4" key="1">
    <citation type="submission" date="2020-05" db="EMBL/GenBank/DDBJ databases">
        <title>Isolation and characterization of methanoarchaea from a cold seep at offshore SW Taiwan.</title>
        <authorList>
            <person name="Chen Y.-W."/>
            <person name="Chen S.-C."/>
            <person name="Lai M.-C."/>
        </authorList>
    </citation>
    <scope>NUCLEOTIDE SEQUENCE [LARGE SCALE GENOMIC DNA]</scope>
    <source>
        <strain evidence="3 4">YWC-01</strain>
    </source>
</reference>
<dbReference type="CDD" id="cd00063">
    <property type="entry name" value="FN3"/>
    <property type="match status" value="1"/>
</dbReference>
<protein>
    <submittedName>
        <fullName evidence="3">Metallophosphoesterase family protein</fullName>
    </submittedName>
</protein>
<dbReference type="InterPro" id="IPR039331">
    <property type="entry name" value="PAPs-like"/>
</dbReference>
<dbReference type="SUPFAM" id="SSF49363">
    <property type="entry name" value="Purple acid phosphatase, N-terminal domain"/>
    <property type="match status" value="1"/>
</dbReference>
<keyword evidence="1" id="KW-0732">Signal</keyword>
<sequence>MNRCRKARVMAAIAVLFALLSPAASAAIVWGPYVTNTTEESAVVSWKTTSPVEGWVEYAPEGSESGDVGRISSPEEAMHHVLLTNLSPATTYRYRISTGDETTEDHRFRTFGEQSFTCIIYGDTRGQKPYFAQAERHGLVAKRIAAEEDILFVIHTGDFVCGDEEWDEFFSVAGPMLRNTTLVPVAGNHEGSAEAFSAIFSLPAYYSFDAGSLHVTVLDSNDWAWPDMDTQTAWLEEDLASPLPWKIAAFHHPPFSSDRKRPGGDQAIRAEWCGILSQNNVDAVVSAHTHAYERYRVDGTEYFIIGCGGAPFYPLAEEKLEGHQAGREQTLGYLRATVSPESIVMEMVPVAEITEDGEVTMYPAGTVIDTVRLPAPTSGEWWNVLASLHRIPGLSELWR</sequence>